<feature type="region of interest" description="Disordered" evidence="1">
    <location>
        <begin position="129"/>
        <end position="151"/>
    </location>
</feature>
<keyword evidence="3" id="KW-1185">Reference proteome</keyword>
<evidence type="ECO:0000313" key="3">
    <source>
        <dbReference type="Proteomes" id="UP000054166"/>
    </source>
</evidence>
<reference evidence="3" key="2">
    <citation type="submission" date="2015-01" db="EMBL/GenBank/DDBJ databases">
        <title>Evolutionary Origins and Diversification of the Mycorrhizal Mutualists.</title>
        <authorList>
            <consortium name="DOE Joint Genome Institute"/>
            <consortium name="Mycorrhizal Genomics Consortium"/>
            <person name="Kohler A."/>
            <person name="Kuo A."/>
            <person name="Nagy L.G."/>
            <person name="Floudas D."/>
            <person name="Copeland A."/>
            <person name="Barry K.W."/>
            <person name="Cichocki N."/>
            <person name="Veneault-Fourrey C."/>
            <person name="LaButti K."/>
            <person name="Lindquist E.A."/>
            <person name="Lipzen A."/>
            <person name="Lundell T."/>
            <person name="Morin E."/>
            <person name="Murat C."/>
            <person name="Riley R."/>
            <person name="Ohm R."/>
            <person name="Sun H."/>
            <person name="Tunlid A."/>
            <person name="Henrissat B."/>
            <person name="Grigoriev I.V."/>
            <person name="Hibbett D.S."/>
            <person name="Martin F."/>
        </authorList>
    </citation>
    <scope>NUCLEOTIDE SEQUENCE [LARGE SCALE GENOMIC DNA]</scope>
    <source>
        <strain evidence="3">F 1598</strain>
    </source>
</reference>
<dbReference type="EMBL" id="KN833000">
    <property type="protein sequence ID" value="KIM81126.1"/>
    <property type="molecule type" value="Genomic_DNA"/>
</dbReference>
<protein>
    <submittedName>
        <fullName evidence="2">Uncharacterized protein</fullName>
    </submittedName>
</protein>
<dbReference type="OrthoDB" id="3362494at2759"/>
<dbReference type="AlphaFoldDB" id="A0A0C3FPN0"/>
<gene>
    <name evidence="2" type="ORF">PILCRDRAFT_787716</name>
</gene>
<reference evidence="2 3" key="1">
    <citation type="submission" date="2014-04" db="EMBL/GenBank/DDBJ databases">
        <authorList>
            <consortium name="DOE Joint Genome Institute"/>
            <person name="Kuo A."/>
            <person name="Tarkka M."/>
            <person name="Buscot F."/>
            <person name="Kohler A."/>
            <person name="Nagy L.G."/>
            <person name="Floudas D."/>
            <person name="Copeland A."/>
            <person name="Barry K.W."/>
            <person name="Cichocki N."/>
            <person name="Veneault-Fourrey C."/>
            <person name="LaButti K."/>
            <person name="Lindquist E.A."/>
            <person name="Lipzen A."/>
            <person name="Lundell T."/>
            <person name="Morin E."/>
            <person name="Murat C."/>
            <person name="Sun H."/>
            <person name="Tunlid A."/>
            <person name="Henrissat B."/>
            <person name="Grigoriev I.V."/>
            <person name="Hibbett D.S."/>
            <person name="Martin F."/>
            <person name="Nordberg H.P."/>
            <person name="Cantor M.N."/>
            <person name="Hua S.X."/>
        </authorList>
    </citation>
    <scope>NUCLEOTIDE SEQUENCE [LARGE SCALE GENOMIC DNA]</scope>
    <source>
        <strain evidence="2 3">F 1598</strain>
    </source>
</reference>
<sequence length="192" mass="21309">MDDDKVLDAVFSTNTRQSQVTKSTADKKGKKWLRVMVVLDVKANKENNKPLNWGLRYPKSLKQAHNGRLPSCFSLGCQVFSEKLQPLLAQLHLDLLLATLGIESSLASHAEHNNQDIKMTDLSVSCKLSRPKRNHNSSHRSSADSPDLIKPNGTSLQQKAILSKVMVISVILLDEALINFWSDAAIDLISSH</sequence>
<dbReference type="Proteomes" id="UP000054166">
    <property type="component" value="Unassembled WGS sequence"/>
</dbReference>
<dbReference type="HOGENOM" id="CLU_1415664_0_0_1"/>
<accession>A0A0C3FPN0</accession>
<evidence type="ECO:0000313" key="2">
    <source>
        <dbReference type="EMBL" id="KIM81126.1"/>
    </source>
</evidence>
<proteinExistence type="predicted"/>
<evidence type="ECO:0000256" key="1">
    <source>
        <dbReference type="SAM" id="MobiDB-lite"/>
    </source>
</evidence>
<feature type="compositionally biased region" description="Basic residues" evidence="1">
    <location>
        <begin position="129"/>
        <end position="138"/>
    </location>
</feature>
<organism evidence="2 3">
    <name type="scientific">Piloderma croceum (strain F 1598)</name>
    <dbReference type="NCBI Taxonomy" id="765440"/>
    <lineage>
        <taxon>Eukaryota</taxon>
        <taxon>Fungi</taxon>
        <taxon>Dikarya</taxon>
        <taxon>Basidiomycota</taxon>
        <taxon>Agaricomycotina</taxon>
        <taxon>Agaricomycetes</taxon>
        <taxon>Agaricomycetidae</taxon>
        <taxon>Atheliales</taxon>
        <taxon>Atheliaceae</taxon>
        <taxon>Piloderma</taxon>
    </lineage>
</organism>
<name>A0A0C3FPN0_PILCF</name>
<dbReference type="InParanoid" id="A0A0C3FPN0"/>